<evidence type="ECO:0000256" key="8">
    <source>
        <dbReference type="HAMAP-Rule" id="MF_00309"/>
    </source>
</evidence>
<dbReference type="KEGG" id="ssm:Spirs_2459"/>
<dbReference type="EC" id="7.1.2.2" evidence="8"/>
<dbReference type="SUPFAM" id="SSF52540">
    <property type="entry name" value="P-loop containing nucleoside triphosphate hydrolases"/>
    <property type="match status" value="1"/>
</dbReference>
<dbReference type="EMBL" id="CP002116">
    <property type="protein sequence ID" value="ADK81573.1"/>
    <property type="molecule type" value="Genomic_DNA"/>
</dbReference>
<dbReference type="Gene3D" id="2.30.30.650">
    <property type="match status" value="1"/>
</dbReference>
<feature type="domain" description="ATPsynthase alpha/beta subunit barrel-sandwich" evidence="11">
    <location>
        <begin position="113"/>
        <end position="200"/>
    </location>
</feature>
<evidence type="ECO:0000256" key="4">
    <source>
        <dbReference type="ARBA" id="ARBA00022840"/>
    </source>
</evidence>
<dbReference type="InterPro" id="IPR000194">
    <property type="entry name" value="ATPase_F1/V1/A1_a/bsu_nucl-bd"/>
</dbReference>
<dbReference type="PANTHER" id="PTHR43607">
    <property type="entry name" value="V-TYPE PROTON ATPASE CATALYTIC SUBUNIT A"/>
    <property type="match status" value="1"/>
</dbReference>
<dbReference type="RefSeq" id="WP_013255036.1">
    <property type="nucleotide sequence ID" value="NC_014364.1"/>
</dbReference>
<dbReference type="InterPro" id="IPR004100">
    <property type="entry name" value="ATPase_F1/V1/A1_a/bsu_N"/>
</dbReference>
<dbReference type="GO" id="GO:0042777">
    <property type="term" value="P:proton motive force-driven plasma membrane ATP synthesis"/>
    <property type="evidence" value="ECO:0007669"/>
    <property type="project" value="UniProtKB-UniRule"/>
</dbReference>
<dbReference type="STRING" id="573413.Spirs_2459"/>
<keyword evidence="8" id="KW-0375">Hydrogen ion transport</keyword>
<accession>E1R3E2</accession>
<evidence type="ECO:0000256" key="2">
    <source>
        <dbReference type="ARBA" id="ARBA00022448"/>
    </source>
</evidence>
<feature type="binding site" evidence="8">
    <location>
        <begin position="239"/>
        <end position="246"/>
    </location>
    <ligand>
        <name>ATP</name>
        <dbReference type="ChEBI" id="CHEBI:30616"/>
    </ligand>
</feature>
<feature type="domain" description="ATP synthase A/B type C-terminal" evidence="12">
    <location>
        <begin position="455"/>
        <end position="520"/>
    </location>
</feature>
<dbReference type="HAMAP" id="MF_00309">
    <property type="entry name" value="ATP_synth_A_arch"/>
    <property type="match status" value="1"/>
</dbReference>
<dbReference type="Pfam" id="PF22919">
    <property type="entry name" value="ATP-synt_VA_C"/>
    <property type="match status" value="1"/>
</dbReference>
<dbReference type="GO" id="GO:0046961">
    <property type="term" value="F:proton-transporting ATPase activity, rotational mechanism"/>
    <property type="evidence" value="ECO:0007669"/>
    <property type="project" value="InterPro"/>
</dbReference>
<dbReference type="GO" id="GO:0046933">
    <property type="term" value="F:proton-transporting ATP synthase activity, rotational mechanism"/>
    <property type="evidence" value="ECO:0007669"/>
    <property type="project" value="UniProtKB-UniRule"/>
</dbReference>
<evidence type="ECO:0000313" key="13">
    <source>
        <dbReference type="EMBL" id="ADK81573.1"/>
    </source>
</evidence>
<keyword evidence="8" id="KW-0066">ATP synthesis</keyword>
<evidence type="ECO:0000256" key="5">
    <source>
        <dbReference type="ARBA" id="ARBA00022967"/>
    </source>
</evidence>
<evidence type="ECO:0000259" key="9">
    <source>
        <dbReference type="Pfam" id="PF00006"/>
    </source>
</evidence>
<dbReference type="InterPro" id="IPR055190">
    <property type="entry name" value="ATP-synt_VA_C"/>
</dbReference>
<keyword evidence="14" id="KW-1185">Reference proteome</keyword>
<dbReference type="InterPro" id="IPR027417">
    <property type="entry name" value="P-loop_NTPase"/>
</dbReference>
<evidence type="ECO:0000259" key="11">
    <source>
        <dbReference type="Pfam" id="PF16886"/>
    </source>
</evidence>
<evidence type="ECO:0000259" key="10">
    <source>
        <dbReference type="Pfam" id="PF02874"/>
    </source>
</evidence>
<dbReference type="CDD" id="cd01134">
    <property type="entry name" value="V_A-ATPase_A"/>
    <property type="match status" value="1"/>
</dbReference>
<dbReference type="Pfam" id="PF02874">
    <property type="entry name" value="ATP-synt_ab_N"/>
    <property type="match status" value="1"/>
</dbReference>
<protein>
    <recommendedName>
        <fullName evidence="8">V-type ATP synthase alpha chain</fullName>
        <ecNumber evidence="8">7.1.2.2</ecNumber>
    </recommendedName>
    <alternativeName>
        <fullName evidence="8">V-ATPase subunit A</fullName>
    </alternativeName>
</protein>
<dbReference type="PROSITE" id="PS00152">
    <property type="entry name" value="ATPASE_ALPHA_BETA"/>
    <property type="match status" value="1"/>
</dbReference>
<keyword evidence="3 8" id="KW-0547">Nucleotide-binding</keyword>
<keyword evidence="4 8" id="KW-0067">ATP-binding</keyword>
<gene>
    <name evidence="8" type="primary">atpA</name>
    <name evidence="13" type="ordered locus">Spirs_2459</name>
</gene>
<keyword evidence="6 8" id="KW-0406">Ion transport</keyword>
<organism evidence="13 14">
    <name type="scientific">Sediminispirochaeta smaragdinae (strain DSM 11293 / JCM 15392 / SEBR 4228)</name>
    <name type="common">Spirochaeta smaragdinae</name>
    <dbReference type="NCBI Taxonomy" id="573413"/>
    <lineage>
        <taxon>Bacteria</taxon>
        <taxon>Pseudomonadati</taxon>
        <taxon>Spirochaetota</taxon>
        <taxon>Spirochaetia</taxon>
        <taxon>Spirochaetales</taxon>
        <taxon>Spirochaetaceae</taxon>
        <taxon>Sediminispirochaeta</taxon>
    </lineage>
</organism>
<evidence type="ECO:0000256" key="6">
    <source>
        <dbReference type="ARBA" id="ARBA00023065"/>
    </source>
</evidence>
<comment type="function">
    <text evidence="7 8">Produces ATP from ADP in the presence of a proton gradient across the membrane. The V-type alpha chain is a catalytic subunit.</text>
</comment>
<dbReference type="OrthoDB" id="9803053at2"/>
<dbReference type="GO" id="GO:0005524">
    <property type="term" value="F:ATP binding"/>
    <property type="evidence" value="ECO:0007669"/>
    <property type="project" value="UniProtKB-UniRule"/>
</dbReference>
<dbReference type="InterPro" id="IPR024034">
    <property type="entry name" value="ATPase_F1/V1_b/a_C"/>
</dbReference>
<dbReference type="CDD" id="cd01426">
    <property type="entry name" value="ATP-synt_F1_V1_A1_AB_FliI_N"/>
    <property type="match status" value="1"/>
</dbReference>
<reference evidence="13 14" key="1">
    <citation type="journal article" date="2010" name="Stand. Genomic Sci.">
        <title>Complete genome sequence of Spirochaeta smaragdinae type strain (SEBR 4228).</title>
        <authorList>
            <person name="Mavromatis K."/>
            <person name="Yasawong M."/>
            <person name="Chertkov O."/>
            <person name="Lapidus A."/>
            <person name="Lucas S."/>
            <person name="Nolan M."/>
            <person name="Del Rio T.G."/>
            <person name="Tice H."/>
            <person name="Cheng J.F."/>
            <person name="Pitluck S."/>
            <person name="Liolios K."/>
            <person name="Ivanova N."/>
            <person name="Tapia R."/>
            <person name="Han C."/>
            <person name="Bruce D."/>
            <person name="Goodwin L."/>
            <person name="Pati A."/>
            <person name="Chen A."/>
            <person name="Palaniappan K."/>
            <person name="Land M."/>
            <person name="Hauser L."/>
            <person name="Chang Y.J."/>
            <person name="Jeffries C.D."/>
            <person name="Detter J.C."/>
            <person name="Rohde M."/>
            <person name="Brambilla E."/>
            <person name="Spring S."/>
            <person name="Goker M."/>
            <person name="Sikorski J."/>
            <person name="Woyke T."/>
            <person name="Bristow J."/>
            <person name="Eisen J.A."/>
            <person name="Markowitz V."/>
            <person name="Hugenholtz P."/>
            <person name="Klenk H.P."/>
            <person name="Kyrpides N.C."/>
        </authorList>
    </citation>
    <scope>NUCLEOTIDE SEQUENCE [LARGE SCALE GENOMIC DNA]</scope>
    <source>
        <strain evidence="14">DSM 11293 / JCM 15392 / SEBR 4228</strain>
    </source>
</reference>
<dbReference type="Pfam" id="PF00006">
    <property type="entry name" value="ATP-synt_ab"/>
    <property type="match status" value="1"/>
</dbReference>
<name>E1R3E2_SEDSS</name>
<dbReference type="NCBIfam" id="NF003220">
    <property type="entry name" value="PRK04192.1"/>
    <property type="match status" value="1"/>
</dbReference>
<evidence type="ECO:0000313" key="14">
    <source>
        <dbReference type="Proteomes" id="UP000002318"/>
    </source>
</evidence>
<dbReference type="PANTHER" id="PTHR43607:SF1">
    <property type="entry name" value="H(+)-TRANSPORTING TWO-SECTOR ATPASE"/>
    <property type="match status" value="1"/>
</dbReference>
<sequence length="588" mass="65472">MDRSSGKVIGVNGNMVSVLVDGTVSLNEVGYIVLDEKRLKSEVIRIRGDRAEMQVFEMTGGVGVGDSVEFTGELLAVELGPGLLTQIYDGLQNPLPELAQQCGFFLQRGVYLSALPRDKKWDFSPKVKVGDSVTAADTLGTVPEGIFEHRIMVPFDKQGSYRIKKMESAGSYDIDHEIAVMTDEKGNDIPLTMSFHWPVKRAISCFDERLKPTKPMITKVRLIDTFFPVALGGTYCIPGPFGAGKTVLQQITSRHAEVDIVIIAACGERAGEVVETLKEFPELIDPRTGKSLMERTIIICNTSSMPVAAREASVYTAVTLAEYYRQMGLNVLMLPDSTSRWAQAMREMSGRLEEIPGEEAFPAYLESVIAGFYERAGVVRLKDGSIGSVTIGGTVSPAGGNFEEPVTQATLKVVGAFHGLSRERSDARKYPAIHPLDSWSKYSGVIEPQKTEYARQVLHRGDEVGQMMKVVGEEGTSIDDYIIYLKSDFIDYVYLQQNSFDPVDAAVGVERQTYVFNLLFEIIGSNYDLSQKDEARTYFNQLRQRFLDFNGSEWKSDEFVAQEKMIRQMFDEKKTGFQEDAKRLLKQA</sequence>
<keyword evidence="5 8" id="KW-1278">Translocase</keyword>
<keyword evidence="2 8" id="KW-0813">Transport</keyword>
<evidence type="ECO:0000256" key="3">
    <source>
        <dbReference type="ARBA" id="ARBA00022741"/>
    </source>
</evidence>
<feature type="domain" description="ATPase F1/V1/A1 complex alpha/beta subunit N-terminal" evidence="10">
    <location>
        <begin position="8"/>
        <end position="72"/>
    </location>
</feature>
<comment type="catalytic activity">
    <reaction evidence="8">
        <text>ATP + H2O + 4 H(+)(in) = ADP + phosphate + 5 H(+)(out)</text>
        <dbReference type="Rhea" id="RHEA:57720"/>
        <dbReference type="ChEBI" id="CHEBI:15377"/>
        <dbReference type="ChEBI" id="CHEBI:15378"/>
        <dbReference type="ChEBI" id="CHEBI:30616"/>
        <dbReference type="ChEBI" id="CHEBI:43474"/>
        <dbReference type="ChEBI" id="CHEBI:456216"/>
        <dbReference type="EC" id="7.1.2.2"/>
    </reaction>
</comment>
<dbReference type="Proteomes" id="UP000002318">
    <property type="component" value="Chromosome"/>
</dbReference>
<feature type="domain" description="ATPase F1/V1/A1 complex alpha/beta subunit nucleotide-binding" evidence="9">
    <location>
        <begin position="220"/>
        <end position="440"/>
    </location>
</feature>
<dbReference type="InterPro" id="IPR020003">
    <property type="entry name" value="ATPase_a/bsu_AS"/>
</dbReference>
<dbReference type="Gene3D" id="1.10.1140.10">
    <property type="entry name" value="Bovine Mitochondrial F1-atpase, Atp Synthase Beta Chain, Chain D, domain 3"/>
    <property type="match status" value="1"/>
</dbReference>
<evidence type="ECO:0000256" key="1">
    <source>
        <dbReference type="ARBA" id="ARBA00008936"/>
    </source>
</evidence>
<evidence type="ECO:0000256" key="7">
    <source>
        <dbReference type="ARBA" id="ARBA00054855"/>
    </source>
</evidence>
<proteinExistence type="inferred from homology"/>
<dbReference type="Gene3D" id="2.40.50.100">
    <property type="match status" value="1"/>
</dbReference>
<dbReference type="InterPro" id="IPR022878">
    <property type="entry name" value="V-ATPase_asu"/>
</dbReference>
<dbReference type="Gene3D" id="3.40.50.300">
    <property type="entry name" value="P-loop containing nucleotide triphosphate hydrolases"/>
    <property type="match status" value="1"/>
</dbReference>
<evidence type="ECO:0000259" key="12">
    <source>
        <dbReference type="Pfam" id="PF22919"/>
    </source>
</evidence>
<dbReference type="AlphaFoldDB" id="E1R3E2"/>
<dbReference type="eggNOG" id="COG1155">
    <property type="taxonomic scope" value="Bacteria"/>
</dbReference>
<dbReference type="InterPro" id="IPR031686">
    <property type="entry name" value="ATP-synth_a_Xtn"/>
</dbReference>
<dbReference type="HOGENOM" id="CLU_008162_1_1_12"/>
<dbReference type="Pfam" id="PF16886">
    <property type="entry name" value="ATP-synt_ab_Xtn"/>
    <property type="match status" value="1"/>
</dbReference>
<comment type="similarity">
    <text evidence="1 8">Belongs to the ATPase alpha/beta chains family.</text>
</comment>